<dbReference type="SUPFAM" id="SSF53822">
    <property type="entry name" value="Periplasmic binding protein-like I"/>
    <property type="match status" value="1"/>
</dbReference>
<dbReference type="RefSeq" id="WP_116886068.1">
    <property type="nucleotide sequence ID" value="NZ_CAUHRZ010000042.1"/>
</dbReference>
<name>A0A2U1AAI7_9BACT</name>
<dbReference type="SMART" id="SM00354">
    <property type="entry name" value="HTH_LACI"/>
    <property type="match status" value="1"/>
</dbReference>
<dbReference type="CDD" id="cd01392">
    <property type="entry name" value="HTH_LacI"/>
    <property type="match status" value="1"/>
</dbReference>
<dbReference type="PANTHER" id="PTHR30146">
    <property type="entry name" value="LACI-RELATED TRANSCRIPTIONAL REPRESSOR"/>
    <property type="match status" value="1"/>
</dbReference>
<dbReference type="PRINTS" id="PR00036">
    <property type="entry name" value="HTHLACI"/>
</dbReference>
<dbReference type="InterPro" id="IPR046335">
    <property type="entry name" value="LacI/GalR-like_sensor"/>
</dbReference>
<dbReference type="InterPro" id="IPR028082">
    <property type="entry name" value="Peripla_BP_I"/>
</dbReference>
<evidence type="ECO:0000313" key="5">
    <source>
        <dbReference type="EMBL" id="PVY31173.1"/>
    </source>
</evidence>
<dbReference type="AlphaFoldDB" id="A0A2U1AAI7"/>
<dbReference type="GeneID" id="78297327"/>
<reference evidence="5 6" key="1">
    <citation type="submission" date="2018-04" db="EMBL/GenBank/DDBJ databases">
        <title>Genomic Encyclopedia of Type Strains, Phase IV (KMG-IV): sequencing the most valuable type-strain genomes for metagenomic binning, comparative biology and taxonomic classification.</title>
        <authorList>
            <person name="Goeker M."/>
        </authorList>
    </citation>
    <scope>NUCLEOTIDE SEQUENCE [LARGE SCALE GENOMIC DNA]</scope>
    <source>
        <strain evidence="5 6">DSM 14823</strain>
    </source>
</reference>
<dbReference type="GO" id="GO:0003700">
    <property type="term" value="F:DNA-binding transcription factor activity"/>
    <property type="evidence" value="ECO:0007669"/>
    <property type="project" value="TreeGrafter"/>
</dbReference>
<proteinExistence type="predicted"/>
<keyword evidence="6" id="KW-1185">Reference proteome</keyword>
<evidence type="ECO:0000256" key="1">
    <source>
        <dbReference type="ARBA" id="ARBA00023015"/>
    </source>
</evidence>
<protein>
    <submittedName>
        <fullName evidence="5">LacI family transcriptional regulator</fullName>
    </submittedName>
</protein>
<organism evidence="5 6">
    <name type="scientific">Victivallis vadensis</name>
    <dbReference type="NCBI Taxonomy" id="172901"/>
    <lineage>
        <taxon>Bacteria</taxon>
        <taxon>Pseudomonadati</taxon>
        <taxon>Lentisphaerota</taxon>
        <taxon>Lentisphaeria</taxon>
        <taxon>Victivallales</taxon>
        <taxon>Victivallaceae</taxon>
        <taxon>Victivallis</taxon>
    </lineage>
</organism>
<dbReference type="Gene3D" id="3.40.50.2300">
    <property type="match status" value="2"/>
</dbReference>
<keyword evidence="1" id="KW-0805">Transcription regulation</keyword>
<dbReference type="PROSITE" id="PS00356">
    <property type="entry name" value="HTH_LACI_1"/>
    <property type="match status" value="1"/>
</dbReference>
<dbReference type="PROSITE" id="PS50932">
    <property type="entry name" value="HTH_LACI_2"/>
    <property type="match status" value="1"/>
</dbReference>
<comment type="caution">
    <text evidence="5">The sequence shown here is derived from an EMBL/GenBank/DDBJ whole genome shotgun (WGS) entry which is preliminary data.</text>
</comment>
<accession>A0A2U1AAI7</accession>
<dbReference type="CDD" id="cd06267">
    <property type="entry name" value="PBP1_LacI_sugar_binding-like"/>
    <property type="match status" value="1"/>
</dbReference>
<dbReference type="PANTHER" id="PTHR30146:SF138">
    <property type="entry name" value="TRANSCRIPTIONAL REGULATORY PROTEIN"/>
    <property type="match status" value="1"/>
</dbReference>
<evidence type="ECO:0000256" key="2">
    <source>
        <dbReference type="ARBA" id="ARBA00023125"/>
    </source>
</evidence>
<keyword evidence="2" id="KW-0238">DNA-binding</keyword>
<dbReference type="InterPro" id="IPR010982">
    <property type="entry name" value="Lambda_DNA-bd_dom_sf"/>
</dbReference>
<dbReference type="Pfam" id="PF00356">
    <property type="entry name" value="LacI"/>
    <property type="match status" value="1"/>
</dbReference>
<evidence type="ECO:0000313" key="6">
    <source>
        <dbReference type="Proteomes" id="UP000245959"/>
    </source>
</evidence>
<dbReference type="EMBL" id="QEKH01000061">
    <property type="protein sequence ID" value="PVY31173.1"/>
    <property type="molecule type" value="Genomic_DNA"/>
</dbReference>
<keyword evidence="3" id="KW-0804">Transcription</keyword>
<dbReference type="GO" id="GO:0000976">
    <property type="term" value="F:transcription cis-regulatory region binding"/>
    <property type="evidence" value="ECO:0007669"/>
    <property type="project" value="TreeGrafter"/>
</dbReference>
<gene>
    <name evidence="5" type="ORF">C8D82_1616</name>
</gene>
<dbReference type="SUPFAM" id="SSF47413">
    <property type="entry name" value="lambda repressor-like DNA-binding domains"/>
    <property type="match status" value="1"/>
</dbReference>
<dbReference type="Proteomes" id="UP000245959">
    <property type="component" value="Unassembled WGS sequence"/>
</dbReference>
<dbReference type="Pfam" id="PF13377">
    <property type="entry name" value="Peripla_BP_3"/>
    <property type="match status" value="1"/>
</dbReference>
<evidence type="ECO:0000256" key="3">
    <source>
        <dbReference type="ARBA" id="ARBA00023163"/>
    </source>
</evidence>
<sequence>MAEYSIRDIARMAGVSVGTVSRILNNADNVSDEIRRRTLDVIRQVNYQAGRRGRRPVHTFERVPERNGRKIRTIAMLSPGMSSAWKGNELWTTFLSGIERACGERGARLAIYMADMNPDEIVREISQSADGVLIKTNQVMPDYTEELISRLPCVGFGALPTPGAYPQVVLDNHAGGAIAVRELLQMGHRRIAFLNHEAQNGIFIARSNGYIEVMKSAGLFRNEYLLELQLAEYHSITAPETVPPDLSGALSRLMALPEPPTAVVVGNDWGAFGLLRACRTCGMRVPEDLSIIGMDDSGNLPTLVTPTLASVAMPFDQVAYFASCTLCDLMEGVGTHQRNVSSIVQIAGELKKRDSIRPESV</sequence>
<dbReference type="InterPro" id="IPR000843">
    <property type="entry name" value="HTH_LacI"/>
</dbReference>
<feature type="domain" description="HTH lacI-type" evidence="4">
    <location>
        <begin position="4"/>
        <end position="58"/>
    </location>
</feature>
<dbReference type="Gene3D" id="1.10.260.40">
    <property type="entry name" value="lambda repressor-like DNA-binding domains"/>
    <property type="match status" value="1"/>
</dbReference>
<evidence type="ECO:0000259" key="4">
    <source>
        <dbReference type="PROSITE" id="PS50932"/>
    </source>
</evidence>